<dbReference type="GO" id="GO:0005840">
    <property type="term" value="C:ribosome"/>
    <property type="evidence" value="ECO:0007669"/>
    <property type="project" value="UniProtKB-KW"/>
</dbReference>
<dbReference type="SUPFAM" id="SSF53137">
    <property type="entry name" value="Translational machinery components"/>
    <property type="match status" value="1"/>
</dbReference>
<keyword evidence="3" id="KW-0687">Ribonucleoprotein</keyword>
<evidence type="ECO:0000256" key="1">
    <source>
        <dbReference type="ARBA" id="ARBA00006194"/>
    </source>
</evidence>
<dbReference type="Pfam" id="PF00411">
    <property type="entry name" value="Ribosomal_S11"/>
    <property type="match status" value="1"/>
</dbReference>
<dbReference type="Gene3D" id="3.30.420.80">
    <property type="entry name" value="Ribosomal protein S11"/>
    <property type="match status" value="1"/>
</dbReference>
<accession>V4A731</accession>
<dbReference type="HOGENOM" id="CLU_072439_1_1_1"/>
<dbReference type="EMBL" id="KB202050">
    <property type="protein sequence ID" value="ESO92532.1"/>
    <property type="molecule type" value="Genomic_DNA"/>
</dbReference>
<dbReference type="GO" id="GO:0006412">
    <property type="term" value="P:translation"/>
    <property type="evidence" value="ECO:0007669"/>
    <property type="project" value="InterPro"/>
</dbReference>
<dbReference type="CTD" id="20249119"/>
<gene>
    <name evidence="4" type="ORF">LOTGIDRAFT_233001</name>
</gene>
<dbReference type="InterPro" id="IPR001971">
    <property type="entry name" value="Ribosomal_uS11"/>
</dbReference>
<dbReference type="KEGG" id="lgi:LOTGIDRAFT_233001"/>
<keyword evidence="2" id="KW-0689">Ribosomal protein</keyword>
<evidence type="ECO:0000313" key="5">
    <source>
        <dbReference type="Proteomes" id="UP000030746"/>
    </source>
</evidence>
<dbReference type="GO" id="GO:0003735">
    <property type="term" value="F:structural constituent of ribosome"/>
    <property type="evidence" value="ECO:0007669"/>
    <property type="project" value="InterPro"/>
</dbReference>
<proteinExistence type="inferred from homology"/>
<evidence type="ECO:0000256" key="2">
    <source>
        <dbReference type="ARBA" id="ARBA00022980"/>
    </source>
</evidence>
<dbReference type="GO" id="GO:1990904">
    <property type="term" value="C:ribonucleoprotein complex"/>
    <property type="evidence" value="ECO:0007669"/>
    <property type="project" value="UniProtKB-KW"/>
</dbReference>
<dbReference type="RefSeq" id="XP_009056675.1">
    <property type="nucleotide sequence ID" value="XM_009058427.1"/>
</dbReference>
<dbReference type="STRING" id="225164.V4A731"/>
<evidence type="ECO:0000313" key="4">
    <source>
        <dbReference type="EMBL" id="ESO92532.1"/>
    </source>
</evidence>
<dbReference type="InterPro" id="IPR036967">
    <property type="entry name" value="Ribosomal_uS11_sf"/>
</dbReference>
<organism evidence="4 5">
    <name type="scientific">Lottia gigantea</name>
    <name type="common">Giant owl limpet</name>
    <dbReference type="NCBI Taxonomy" id="225164"/>
    <lineage>
        <taxon>Eukaryota</taxon>
        <taxon>Metazoa</taxon>
        <taxon>Spiralia</taxon>
        <taxon>Lophotrochozoa</taxon>
        <taxon>Mollusca</taxon>
        <taxon>Gastropoda</taxon>
        <taxon>Patellogastropoda</taxon>
        <taxon>Lottioidea</taxon>
        <taxon>Lottiidae</taxon>
        <taxon>Lottia</taxon>
    </lineage>
</organism>
<dbReference type="OrthoDB" id="1654884at2759"/>
<comment type="similarity">
    <text evidence="1">Belongs to the universal ribosomal protein uS11 family.</text>
</comment>
<protein>
    <recommendedName>
        <fullName evidence="6">Ribosomal protein S11</fullName>
    </recommendedName>
</protein>
<dbReference type="Proteomes" id="UP000030746">
    <property type="component" value="Unassembled WGS sequence"/>
</dbReference>
<dbReference type="AlphaFoldDB" id="V4A731"/>
<sequence length="194" mass="20923">MLRSVLRIASSQCSSLLFSSRIAATPASLKIQNYSTSEEKVEESSEKTASPENVWSEADFGQTFPNKDTASMLINDVPFCELPIIHIKATSNNTILSVTDHKGVVMYSETCGTVGFRNVKKGTNIAAQAAAISIAQKLARGKGIRVVRINVKGFGAGRLASMTGFKMAGVTMVSITDSTKLPHCGNKPKRKRRI</sequence>
<dbReference type="PANTHER" id="PTHR11759">
    <property type="entry name" value="40S RIBOSOMAL PROTEIN S14/30S RIBOSOMAL PROTEIN S11"/>
    <property type="match status" value="1"/>
</dbReference>
<dbReference type="OMA" id="QFDGVAY"/>
<reference evidence="4 5" key="1">
    <citation type="journal article" date="2013" name="Nature">
        <title>Insights into bilaterian evolution from three spiralian genomes.</title>
        <authorList>
            <person name="Simakov O."/>
            <person name="Marletaz F."/>
            <person name="Cho S.J."/>
            <person name="Edsinger-Gonzales E."/>
            <person name="Havlak P."/>
            <person name="Hellsten U."/>
            <person name="Kuo D.H."/>
            <person name="Larsson T."/>
            <person name="Lv J."/>
            <person name="Arendt D."/>
            <person name="Savage R."/>
            <person name="Osoegawa K."/>
            <person name="de Jong P."/>
            <person name="Grimwood J."/>
            <person name="Chapman J.A."/>
            <person name="Shapiro H."/>
            <person name="Aerts A."/>
            <person name="Otillar R.P."/>
            <person name="Terry A.Y."/>
            <person name="Boore J.L."/>
            <person name="Grigoriev I.V."/>
            <person name="Lindberg D.R."/>
            <person name="Seaver E.C."/>
            <person name="Weisblat D.A."/>
            <person name="Putnam N.H."/>
            <person name="Rokhsar D.S."/>
        </authorList>
    </citation>
    <scope>NUCLEOTIDE SEQUENCE [LARGE SCALE GENOMIC DNA]</scope>
</reference>
<evidence type="ECO:0008006" key="6">
    <source>
        <dbReference type="Google" id="ProtNLM"/>
    </source>
</evidence>
<dbReference type="GeneID" id="20249119"/>
<evidence type="ECO:0000256" key="3">
    <source>
        <dbReference type="ARBA" id="ARBA00023274"/>
    </source>
</evidence>
<dbReference type="HAMAP" id="MF_01310">
    <property type="entry name" value="Ribosomal_uS11"/>
    <property type="match status" value="1"/>
</dbReference>
<keyword evidence="5" id="KW-1185">Reference proteome</keyword>
<name>V4A731_LOTGI</name>